<feature type="transmembrane region" description="Helical" evidence="1">
    <location>
        <begin position="12"/>
        <end position="32"/>
    </location>
</feature>
<dbReference type="OrthoDB" id="4356994at2759"/>
<proteinExistence type="predicted"/>
<feature type="transmembrane region" description="Helical" evidence="1">
    <location>
        <begin position="68"/>
        <end position="91"/>
    </location>
</feature>
<evidence type="ECO:0000256" key="1">
    <source>
        <dbReference type="SAM" id="Phobius"/>
    </source>
</evidence>
<dbReference type="PANTHER" id="PTHR47785">
    <property type="entry name" value="ZN(II)2CYS6 TRANSCRIPTION FACTOR (EUROFUNG)-RELATED-RELATED"/>
    <property type="match status" value="1"/>
</dbReference>
<keyword evidence="3" id="KW-1185">Reference proteome</keyword>
<keyword evidence="1" id="KW-0812">Transmembrane</keyword>
<organism evidence="2 3">
    <name type="scientific">Escovopsis weberi</name>
    <dbReference type="NCBI Taxonomy" id="150374"/>
    <lineage>
        <taxon>Eukaryota</taxon>
        <taxon>Fungi</taxon>
        <taxon>Dikarya</taxon>
        <taxon>Ascomycota</taxon>
        <taxon>Pezizomycotina</taxon>
        <taxon>Sordariomycetes</taxon>
        <taxon>Hypocreomycetidae</taxon>
        <taxon>Hypocreales</taxon>
        <taxon>Hypocreaceae</taxon>
        <taxon>Escovopsis</taxon>
    </lineage>
</organism>
<dbReference type="PANTHER" id="PTHR47785:SF7">
    <property type="entry name" value="ZN(II)2CYS6 TRANSCRIPTION FACTOR (EUROFUNG)"/>
    <property type="match status" value="1"/>
</dbReference>
<comment type="caution">
    <text evidence="2">The sequence shown here is derived from an EMBL/GenBank/DDBJ whole genome shotgun (WGS) entry which is preliminary data.</text>
</comment>
<dbReference type="InterPro" id="IPR053181">
    <property type="entry name" value="EcdB-like_regulator"/>
</dbReference>
<evidence type="ECO:0000313" key="2">
    <source>
        <dbReference type="EMBL" id="KOS18027.1"/>
    </source>
</evidence>
<dbReference type="CDD" id="cd12148">
    <property type="entry name" value="fungal_TF_MHR"/>
    <property type="match status" value="1"/>
</dbReference>
<accession>A0A0M8MW37</accession>
<keyword evidence="1" id="KW-0472">Membrane</keyword>
<dbReference type="AlphaFoldDB" id="A0A0M8MW37"/>
<dbReference type="EMBL" id="LGSR01000022">
    <property type="protein sequence ID" value="KOS18027.1"/>
    <property type="molecule type" value="Genomic_DNA"/>
</dbReference>
<gene>
    <name evidence="2" type="ORF">ESCO_002449</name>
</gene>
<reference evidence="2 3" key="1">
    <citation type="submission" date="2015-07" db="EMBL/GenBank/DDBJ databases">
        <title>The genome of the fungus Escovopsis weberi, a specialized disease agent of ant agriculture.</title>
        <authorList>
            <person name="de Man T.J."/>
            <person name="Stajich J.E."/>
            <person name="Kubicek C.P."/>
            <person name="Chenthamara K."/>
            <person name="Atanasova L."/>
            <person name="Druzhinina I.S."/>
            <person name="Birnbaum S."/>
            <person name="Barribeau S.M."/>
            <person name="Teiling C."/>
            <person name="Suen G."/>
            <person name="Currie C."/>
            <person name="Gerardo N.M."/>
        </authorList>
    </citation>
    <scope>NUCLEOTIDE SEQUENCE [LARGE SCALE GENOMIC DNA]</scope>
</reference>
<protein>
    <submittedName>
        <fullName evidence="2">Uncharacterized protein</fullName>
    </submittedName>
</protein>
<keyword evidence="1" id="KW-1133">Transmembrane helix</keyword>
<dbReference type="Proteomes" id="UP000053831">
    <property type="component" value="Unassembled WGS sequence"/>
</dbReference>
<evidence type="ECO:0000313" key="3">
    <source>
        <dbReference type="Proteomes" id="UP000053831"/>
    </source>
</evidence>
<name>A0A0M8MW37_ESCWE</name>
<dbReference type="STRING" id="150374.A0A0M8MW37"/>
<sequence length="405" mass="44759">MVLDAFHKGMDGSPASCLAMLICALGCIATPFGPSDNTKRGTPAHNESQVFFHAAQRRIGMLLVRSDIIGAQCLFLSGIYLMMVFQPIYAWRFFSQALATCQHLPFLAKAQTLRSSPGVLEMGPQDTQEQAVYWSAWKSERELRQELELPDFVLSPGHTLYPPFFPAPPSQPANPAGVPGSEAERVHSSWMFYLAEISLRRLTSRLSSELIGLRDRYASSTPRLLDVLADMMPEYETQVQEWSNSLPADLSLSNALDGDGICRSVLRGRMINLLEMIYWPFVMAAIDSRGSTGRPTTTAPAPAPAAAAAEELARRGLDTHVHQIDANRPGFRHRHHGGYFMIRSCTRSALVLVAAARAGCAMPPAWSDAIPEVIGMLSYWEDEDADVPRWKATLERALAAWRRGT</sequence>